<evidence type="ECO:0000313" key="3">
    <source>
        <dbReference type="Proteomes" id="UP000250266"/>
    </source>
</evidence>
<dbReference type="OrthoDB" id="265717at2759"/>
<dbReference type="Proteomes" id="UP000250266">
    <property type="component" value="Unassembled WGS sequence"/>
</dbReference>
<proteinExistence type="predicted"/>
<dbReference type="InterPro" id="IPR053185">
    <property type="entry name" value="SET_domain_protein"/>
</dbReference>
<dbReference type="InterPro" id="IPR046341">
    <property type="entry name" value="SET_dom_sf"/>
</dbReference>
<reference evidence="2 3" key="1">
    <citation type="journal article" date="2016" name="Nat. Commun.">
        <title>Ectomycorrhizal ecology is imprinted in the genome of the dominant symbiotic fungus Cenococcum geophilum.</title>
        <authorList>
            <consortium name="DOE Joint Genome Institute"/>
            <person name="Peter M."/>
            <person name="Kohler A."/>
            <person name="Ohm R.A."/>
            <person name="Kuo A."/>
            <person name="Krutzmann J."/>
            <person name="Morin E."/>
            <person name="Arend M."/>
            <person name="Barry K.W."/>
            <person name="Binder M."/>
            <person name="Choi C."/>
            <person name="Clum A."/>
            <person name="Copeland A."/>
            <person name="Grisel N."/>
            <person name="Haridas S."/>
            <person name="Kipfer T."/>
            <person name="LaButti K."/>
            <person name="Lindquist E."/>
            <person name="Lipzen A."/>
            <person name="Maire R."/>
            <person name="Meier B."/>
            <person name="Mihaltcheva S."/>
            <person name="Molinier V."/>
            <person name="Murat C."/>
            <person name="Poggeler S."/>
            <person name="Quandt C.A."/>
            <person name="Sperisen C."/>
            <person name="Tritt A."/>
            <person name="Tisserant E."/>
            <person name="Crous P.W."/>
            <person name="Henrissat B."/>
            <person name="Nehls U."/>
            <person name="Egli S."/>
            <person name="Spatafora J.W."/>
            <person name="Grigoriev I.V."/>
            <person name="Martin F.M."/>
        </authorList>
    </citation>
    <scope>NUCLEOTIDE SEQUENCE [LARGE SCALE GENOMIC DNA]</scope>
    <source>
        <strain evidence="2 3">CBS 459.81</strain>
    </source>
</reference>
<gene>
    <name evidence="2" type="ORF">K432DRAFT_451842</name>
</gene>
<dbReference type="SUPFAM" id="SSF82199">
    <property type="entry name" value="SET domain"/>
    <property type="match status" value="1"/>
</dbReference>
<feature type="domain" description="SET" evidence="1">
    <location>
        <begin position="64"/>
        <end position="223"/>
    </location>
</feature>
<dbReference type="Pfam" id="PF00856">
    <property type="entry name" value="SET"/>
    <property type="match status" value="1"/>
</dbReference>
<protein>
    <submittedName>
        <fullName evidence="2">SET domain-containing protein</fullName>
    </submittedName>
</protein>
<dbReference type="EMBL" id="KV744944">
    <property type="protein sequence ID" value="OCK80819.1"/>
    <property type="molecule type" value="Genomic_DNA"/>
</dbReference>
<dbReference type="PROSITE" id="PS50280">
    <property type="entry name" value="SET"/>
    <property type="match status" value="1"/>
</dbReference>
<name>A0A8E2JFN4_9PEZI</name>
<dbReference type="SMART" id="SM00317">
    <property type="entry name" value="SET"/>
    <property type="match status" value="1"/>
</dbReference>
<evidence type="ECO:0000313" key="2">
    <source>
        <dbReference type="EMBL" id="OCK80819.1"/>
    </source>
</evidence>
<dbReference type="InterPro" id="IPR001214">
    <property type="entry name" value="SET_dom"/>
</dbReference>
<dbReference type="AlphaFoldDB" id="A0A8E2JFN4"/>
<dbReference type="PANTHER" id="PTHR47332:SF4">
    <property type="entry name" value="SET DOMAIN-CONTAINING PROTEIN 5"/>
    <property type="match status" value="1"/>
</dbReference>
<accession>A0A8E2JFN4</accession>
<evidence type="ECO:0000259" key="1">
    <source>
        <dbReference type="PROSITE" id="PS50280"/>
    </source>
</evidence>
<keyword evidence="3" id="KW-1185">Reference proteome</keyword>
<dbReference type="PANTHER" id="PTHR47332">
    <property type="entry name" value="SET DOMAIN-CONTAINING PROTEIN 5"/>
    <property type="match status" value="1"/>
</dbReference>
<organism evidence="2 3">
    <name type="scientific">Lepidopterella palustris CBS 459.81</name>
    <dbReference type="NCBI Taxonomy" id="1314670"/>
    <lineage>
        <taxon>Eukaryota</taxon>
        <taxon>Fungi</taxon>
        <taxon>Dikarya</taxon>
        <taxon>Ascomycota</taxon>
        <taxon>Pezizomycotina</taxon>
        <taxon>Dothideomycetes</taxon>
        <taxon>Pleosporomycetidae</taxon>
        <taxon>Mytilinidiales</taxon>
        <taxon>Argynnaceae</taxon>
        <taxon>Lepidopterella</taxon>
    </lineage>
</organism>
<dbReference type="Gene3D" id="2.170.270.10">
    <property type="entry name" value="SET domain"/>
    <property type="match status" value="1"/>
</dbReference>
<sequence length="395" mass="44586">MEVDMDSNDMNSLHMRGVILAVHQIQEALRYREDNRSTINRKPATVNASSISSLGSSRKDHRPLLYEIRDSNIHGKGIFATKDIRSGTRIIAEKPHMIQTGRGDIKMVMEAFKRLTMKERATFVSLQGLPWHTQKLMSNITTPTTSADARVVLEQIALLGSIWANNAVSQNHAQDFVIHLDMCRLNHSCIPNTIQYSEPGSGLFVVVAITPIAAGDELTRSYAMPLLAHEQRLKVLQWWQFQCNCRACDLSSPFGQMIEKRRRNIQQLAARTGLADSLGLTAYPALHFQEPEIPVNDALAQLVGLLWDIGVPDTTYQLAYRKAFALFASKGKWQHAYKCLNEYHHINLVIFGQDNPRTVRGQKAVDDFLEWLLNELPPPNELNRLPPPVTVADFE</sequence>
<dbReference type="CDD" id="cd20071">
    <property type="entry name" value="SET_SMYD"/>
    <property type="match status" value="1"/>
</dbReference>